<evidence type="ECO:0000313" key="6">
    <source>
        <dbReference type="EMBL" id="GLR48000.1"/>
    </source>
</evidence>
<evidence type="ECO:0000256" key="4">
    <source>
        <dbReference type="ARBA" id="ARBA00022898"/>
    </source>
</evidence>
<dbReference type="InterPro" id="IPR015424">
    <property type="entry name" value="PyrdxlP-dep_Trfase"/>
</dbReference>
<evidence type="ECO:0000256" key="2">
    <source>
        <dbReference type="ARBA" id="ARBA00022576"/>
    </source>
</evidence>
<dbReference type="Gene3D" id="3.40.640.10">
    <property type="entry name" value="Type I PLP-dependent aspartate aminotransferase-like (Major domain)"/>
    <property type="match status" value="1"/>
</dbReference>
<protein>
    <submittedName>
        <fullName evidence="6">Aspartate aminotransferase</fullName>
    </submittedName>
</protein>
<dbReference type="Pfam" id="PF00155">
    <property type="entry name" value="Aminotran_1_2"/>
    <property type="match status" value="1"/>
</dbReference>
<dbReference type="GO" id="GO:0008483">
    <property type="term" value="F:transaminase activity"/>
    <property type="evidence" value="ECO:0007669"/>
    <property type="project" value="UniProtKB-KW"/>
</dbReference>
<accession>A0ABQ5Z7L8</accession>
<dbReference type="InterPro" id="IPR051326">
    <property type="entry name" value="Kynurenine-oxoglutarate_AT"/>
</dbReference>
<dbReference type="PANTHER" id="PTHR43807:SF20">
    <property type="entry name" value="FI04487P"/>
    <property type="match status" value="1"/>
</dbReference>
<dbReference type="InterPro" id="IPR015421">
    <property type="entry name" value="PyrdxlP-dep_Trfase_major"/>
</dbReference>
<comment type="cofactor">
    <cofactor evidence="1">
        <name>pyridoxal 5'-phosphate</name>
        <dbReference type="ChEBI" id="CHEBI:597326"/>
    </cofactor>
</comment>
<evidence type="ECO:0000256" key="3">
    <source>
        <dbReference type="ARBA" id="ARBA00022679"/>
    </source>
</evidence>
<organism evidence="6 7">
    <name type="scientific">Sphingomonas astaxanthinifaciens DSM 22298</name>
    <dbReference type="NCBI Taxonomy" id="1123267"/>
    <lineage>
        <taxon>Bacteria</taxon>
        <taxon>Pseudomonadati</taxon>
        <taxon>Pseudomonadota</taxon>
        <taxon>Alphaproteobacteria</taxon>
        <taxon>Sphingomonadales</taxon>
        <taxon>Sphingomonadaceae</taxon>
        <taxon>Sphingomonas</taxon>
    </lineage>
</organism>
<dbReference type="InterPro" id="IPR015422">
    <property type="entry name" value="PyrdxlP-dep_Trfase_small"/>
</dbReference>
<dbReference type="CDD" id="cd00609">
    <property type="entry name" value="AAT_like"/>
    <property type="match status" value="1"/>
</dbReference>
<dbReference type="Gene3D" id="3.90.1150.10">
    <property type="entry name" value="Aspartate Aminotransferase, domain 1"/>
    <property type="match status" value="1"/>
</dbReference>
<name>A0ABQ5Z7L8_9SPHN</name>
<sequence>MNPASEAMPVSIFETMSLAAAEHHAVNLGQGFPDFGWPEPLLAEAARLTREASNQYPPSRGLPALREAVCQFYNQRQGLTFNPSEIVVTSGATEAIAATLFACLDTGDEAVIVAPAYDAYAPLIRRAGGRVAEVALRPPDWRLAREALEAAVTARTRVLVLNNPHNPTGRVLGAEELAAVVAMARAHDLLILADEVWEEVLPPGARFTSLAALAPERVIKVGSAGKIFSLTGWKIGWLAAPQAIADVIARAHQYLTFATPPNLQAAVAVGLGHPEWLAPPREGFARARKRLAAGLEAAGYVLLPSEGTYFQCVDLGASGIALSDMAFAELAVREGGVAVIPLSPFYEGEAERGLVRLCFAKRDATIDAGVAAMARARELAKRVVPAKAGTLGD</sequence>
<reference evidence="7" key="1">
    <citation type="journal article" date="2019" name="Int. J. Syst. Evol. Microbiol.">
        <title>The Global Catalogue of Microorganisms (GCM) 10K type strain sequencing project: providing services to taxonomists for standard genome sequencing and annotation.</title>
        <authorList>
            <consortium name="The Broad Institute Genomics Platform"/>
            <consortium name="The Broad Institute Genome Sequencing Center for Infectious Disease"/>
            <person name="Wu L."/>
            <person name="Ma J."/>
        </authorList>
    </citation>
    <scope>NUCLEOTIDE SEQUENCE [LARGE SCALE GENOMIC DNA]</scope>
    <source>
        <strain evidence="7">NBRC 102146</strain>
    </source>
</reference>
<proteinExistence type="predicted"/>
<dbReference type="RefSeq" id="WP_037504368.1">
    <property type="nucleotide sequence ID" value="NZ_BSOO01000016.1"/>
</dbReference>
<evidence type="ECO:0000313" key="7">
    <source>
        <dbReference type="Proteomes" id="UP001156703"/>
    </source>
</evidence>
<keyword evidence="4" id="KW-0663">Pyridoxal phosphate</keyword>
<keyword evidence="2 6" id="KW-0032">Aminotransferase</keyword>
<evidence type="ECO:0000256" key="1">
    <source>
        <dbReference type="ARBA" id="ARBA00001933"/>
    </source>
</evidence>
<dbReference type="SUPFAM" id="SSF53383">
    <property type="entry name" value="PLP-dependent transferases"/>
    <property type="match status" value="1"/>
</dbReference>
<dbReference type="InterPro" id="IPR004839">
    <property type="entry name" value="Aminotransferase_I/II_large"/>
</dbReference>
<dbReference type="PANTHER" id="PTHR43807">
    <property type="entry name" value="FI04487P"/>
    <property type="match status" value="1"/>
</dbReference>
<dbReference type="EMBL" id="BSOO01000016">
    <property type="protein sequence ID" value="GLR48000.1"/>
    <property type="molecule type" value="Genomic_DNA"/>
</dbReference>
<comment type="caution">
    <text evidence="6">The sequence shown here is derived from an EMBL/GenBank/DDBJ whole genome shotgun (WGS) entry which is preliminary data.</text>
</comment>
<gene>
    <name evidence="6" type="ORF">GCM10007925_17130</name>
</gene>
<evidence type="ECO:0000259" key="5">
    <source>
        <dbReference type="Pfam" id="PF00155"/>
    </source>
</evidence>
<keyword evidence="3" id="KW-0808">Transferase</keyword>
<dbReference type="Proteomes" id="UP001156703">
    <property type="component" value="Unassembled WGS sequence"/>
</dbReference>
<feature type="domain" description="Aminotransferase class I/classII large" evidence="5">
    <location>
        <begin position="25"/>
        <end position="370"/>
    </location>
</feature>
<keyword evidence="7" id="KW-1185">Reference proteome</keyword>